<accession>A0A0E9SES7</accession>
<reference evidence="1" key="2">
    <citation type="journal article" date="2015" name="Fish Shellfish Immunol.">
        <title>Early steps in the European eel (Anguilla anguilla)-Vibrio vulnificus interaction in the gills: Role of the RtxA13 toxin.</title>
        <authorList>
            <person name="Callol A."/>
            <person name="Pajuelo D."/>
            <person name="Ebbesson L."/>
            <person name="Teles M."/>
            <person name="MacKenzie S."/>
            <person name="Amaro C."/>
        </authorList>
    </citation>
    <scope>NUCLEOTIDE SEQUENCE</scope>
</reference>
<dbReference type="AlphaFoldDB" id="A0A0E9SES7"/>
<organism evidence="1">
    <name type="scientific">Anguilla anguilla</name>
    <name type="common">European freshwater eel</name>
    <name type="synonym">Muraena anguilla</name>
    <dbReference type="NCBI Taxonomy" id="7936"/>
    <lineage>
        <taxon>Eukaryota</taxon>
        <taxon>Metazoa</taxon>
        <taxon>Chordata</taxon>
        <taxon>Craniata</taxon>
        <taxon>Vertebrata</taxon>
        <taxon>Euteleostomi</taxon>
        <taxon>Actinopterygii</taxon>
        <taxon>Neopterygii</taxon>
        <taxon>Teleostei</taxon>
        <taxon>Anguilliformes</taxon>
        <taxon>Anguillidae</taxon>
        <taxon>Anguilla</taxon>
    </lineage>
</organism>
<proteinExistence type="predicted"/>
<sequence length="23" mass="2248">MGASYLFCGLAVLASSTSVGLLS</sequence>
<reference evidence="1" key="1">
    <citation type="submission" date="2014-11" db="EMBL/GenBank/DDBJ databases">
        <authorList>
            <person name="Amaro Gonzalez C."/>
        </authorList>
    </citation>
    <scope>NUCLEOTIDE SEQUENCE</scope>
</reference>
<evidence type="ECO:0000313" key="1">
    <source>
        <dbReference type="EMBL" id="JAH39018.1"/>
    </source>
</evidence>
<name>A0A0E9SES7_ANGAN</name>
<protein>
    <submittedName>
        <fullName evidence="1">Uncharacterized protein</fullName>
    </submittedName>
</protein>
<dbReference type="EMBL" id="GBXM01069559">
    <property type="protein sequence ID" value="JAH39018.1"/>
    <property type="molecule type" value="Transcribed_RNA"/>
</dbReference>